<dbReference type="RefSeq" id="WP_213096737.1">
    <property type="nucleotide sequence ID" value="NZ_JAGYPN010000001.1"/>
</dbReference>
<dbReference type="EMBL" id="JAGYPN010000001">
    <property type="protein sequence ID" value="MBS4221736.1"/>
    <property type="molecule type" value="Genomic_DNA"/>
</dbReference>
<reference evidence="1 2" key="1">
    <citation type="submission" date="2021-05" db="EMBL/GenBank/DDBJ databases">
        <title>Novel Bacillus species.</title>
        <authorList>
            <person name="Liu G."/>
        </authorList>
    </citation>
    <scope>NUCLEOTIDE SEQUENCE [LARGE SCALE GENOMIC DNA]</scope>
    <source>
        <strain evidence="1 2">FJAT-49682</strain>
    </source>
</reference>
<protein>
    <submittedName>
        <fullName evidence="1">Uncharacterized protein</fullName>
    </submittedName>
</protein>
<sequence length="49" mass="5495">MKITGMLNQSLSELNAARRHADCIAVPSRRVNGKNPDQLVIYEGILSWQ</sequence>
<proteinExistence type="predicted"/>
<accession>A0A942UHT8</accession>
<organism evidence="1 2">
    <name type="scientific">Lederbergia citrea</name>
    <dbReference type="NCBI Taxonomy" id="2833581"/>
    <lineage>
        <taxon>Bacteria</taxon>
        <taxon>Bacillati</taxon>
        <taxon>Bacillota</taxon>
        <taxon>Bacilli</taxon>
        <taxon>Bacillales</taxon>
        <taxon>Bacillaceae</taxon>
        <taxon>Lederbergia</taxon>
    </lineage>
</organism>
<dbReference type="AlphaFoldDB" id="A0A942UHT8"/>
<evidence type="ECO:0000313" key="2">
    <source>
        <dbReference type="Proteomes" id="UP000676456"/>
    </source>
</evidence>
<comment type="caution">
    <text evidence="1">The sequence shown here is derived from an EMBL/GenBank/DDBJ whole genome shotgun (WGS) entry which is preliminary data.</text>
</comment>
<name>A0A942UHT8_9BACI</name>
<gene>
    <name evidence="1" type="ORF">KHA91_03040</name>
</gene>
<keyword evidence="2" id="KW-1185">Reference proteome</keyword>
<dbReference type="Proteomes" id="UP000676456">
    <property type="component" value="Unassembled WGS sequence"/>
</dbReference>
<evidence type="ECO:0000313" key="1">
    <source>
        <dbReference type="EMBL" id="MBS4221736.1"/>
    </source>
</evidence>